<dbReference type="GO" id="GO:0001522">
    <property type="term" value="P:pseudouridine synthesis"/>
    <property type="evidence" value="ECO:0007669"/>
    <property type="project" value="InterPro"/>
</dbReference>
<organism evidence="3 4">
    <name type="scientific">Ovis aries</name>
    <name type="common">Sheep</name>
    <dbReference type="NCBI Taxonomy" id="9940"/>
    <lineage>
        <taxon>Eukaryota</taxon>
        <taxon>Metazoa</taxon>
        <taxon>Chordata</taxon>
        <taxon>Craniata</taxon>
        <taxon>Vertebrata</taxon>
        <taxon>Euteleostomi</taxon>
        <taxon>Mammalia</taxon>
        <taxon>Eutheria</taxon>
        <taxon>Laurasiatheria</taxon>
        <taxon>Artiodactyla</taxon>
        <taxon>Ruminantia</taxon>
        <taxon>Pecora</taxon>
        <taxon>Bovidae</taxon>
        <taxon>Caprinae</taxon>
        <taxon>Ovis</taxon>
    </lineage>
</organism>
<dbReference type="Proteomes" id="UP000664991">
    <property type="component" value="Unassembled WGS sequence"/>
</dbReference>
<accession>A0A835ZWS4</accession>
<dbReference type="InterPro" id="IPR006145">
    <property type="entry name" value="PsdUridine_synth_RsuA/RluA"/>
</dbReference>
<dbReference type="InterPro" id="IPR050188">
    <property type="entry name" value="RluA_PseudoU_synthase"/>
</dbReference>
<dbReference type="SUPFAM" id="SSF55120">
    <property type="entry name" value="Pseudouridine synthase"/>
    <property type="match status" value="1"/>
</dbReference>
<feature type="compositionally biased region" description="Basic residues" evidence="1">
    <location>
        <begin position="32"/>
        <end position="42"/>
    </location>
</feature>
<name>A0A835ZWS4_SHEEP</name>
<evidence type="ECO:0000256" key="1">
    <source>
        <dbReference type="SAM" id="MobiDB-lite"/>
    </source>
</evidence>
<dbReference type="Gene3D" id="3.30.2350.10">
    <property type="entry name" value="Pseudouridine synthase"/>
    <property type="match status" value="1"/>
</dbReference>
<dbReference type="AlphaFoldDB" id="A0A835ZWS4"/>
<sequence length="386" mass="42087">MGGCRVLGQAWGGWRRGLGIRATPTAAGFGTKARHQLQRRGASKPSDPPGDQCFPGLLRPGTFSREELVDVLRAAVVDRKGPLVTLNKPQGLPVTGMGREKRCSERGFDVSESRQYQREGMLPLRATCTLPFFFFHLGKPGELTLLSVLPELSQSLGLGEQELQVVRASGKEASGLVLLSSCPQTASRLQKFFAHSQRARRPTATYCAVTDGIPVTSEGKIQAALKLEHIDGVNLVVPVQSPSRKDIMEGVKRTLSHFRVVATGSGCALVQLQPLTVFPNQLQAHMALQLCPVLGDHTYSARVGTVLGQRFLLPVESTKPQRQVLDEALLGRLCLTASQAARLPLHLHLHCLRLPGTRPRDPPTELLAPLPSYFSRTLQCLGLHYQ</sequence>
<reference evidence="3 4" key="1">
    <citation type="submission" date="2020-12" db="EMBL/GenBank/DDBJ databases">
        <title>De novo assembly of Tibetan sheep genome.</title>
        <authorList>
            <person name="Li X."/>
        </authorList>
    </citation>
    <scope>NUCLEOTIDE SEQUENCE [LARGE SCALE GENOMIC DNA]</scope>
    <source>
        <tissue evidence="3">Heart</tissue>
    </source>
</reference>
<dbReference type="GO" id="GO:0003723">
    <property type="term" value="F:RNA binding"/>
    <property type="evidence" value="ECO:0007669"/>
    <property type="project" value="InterPro"/>
</dbReference>
<dbReference type="CDD" id="cd02869">
    <property type="entry name" value="PseudoU_synth_RluA_like"/>
    <property type="match status" value="1"/>
</dbReference>
<evidence type="ECO:0000313" key="4">
    <source>
        <dbReference type="Proteomes" id="UP000664991"/>
    </source>
</evidence>
<dbReference type="EMBL" id="JAEMGP010000019">
    <property type="protein sequence ID" value="KAG5197539.1"/>
    <property type="molecule type" value="Genomic_DNA"/>
</dbReference>
<protein>
    <recommendedName>
        <fullName evidence="2">Pseudouridine synthase RsuA/RluA-like domain-containing protein</fullName>
    </recommendedName>
</protein>
<evidence type="ECO:0000259" key="2">
    <source>
        <dbReference type="Pfam" id="PF00849"/>
    </source>
</evidence>
<dbReference type="PANTHER" id="PTHR21600">
    <property type="entry name" value="MITOCHONDRIAL RNA PSEUDOURIDINE SYNTHASE"/>
    <property type="match status" value="1"/>
</dbReference>
<evidence type="ECO:0000313" key="3">
    <source>
        <dbReference type="EMBL" id="KAG5197539.1"/>
    </source>
</evidence>
<proteinExistence type="predicted"/>
<comment type="caution">
    <text evidence="3">The sequence shown here is derived from an EMBL/GenBank/DDBJ whole genome shotgun (WGS) entry which is preliminary data.</text>
</comment>
<dbReference type="Pfam" id="PF00849">
    <property type="entry name" value="PseudoU_synth_2"/>
    <property type="match status" value="1"/>
</dbReference>
<feature type="region of interest" description="Disordered" evidence="1">
    <location>
        <begin position="29"/>
        <end position="52"/>
    </location>
</feature>
<dbReference type="PANTHER" id="PTHR21600:SF49">
    <property type="entry name" value="MITOCHONDRIAL MRNA PSEUDOURIDINE SYNTHASE RPUSD3"/>
    <property type="match status" value="1"/>
</dbReference>
<gene>
    <name evidence="3" type="ORF">JEQ12_008268</name>
</gene>
<dbReference type="InterPro" id="IPR020103">
    <property type="entry name" value="PsdUridine_synth_cat_dom_sf"/>
</dbReference>
<feature type="domain" description="Pseudouridine synthase RsuA/RluA-like" evidence="2">
    <location>
        <begin position="83"/>
        <end position="287"/>
    </location>
</feature>
<dbReference type="GO" id="GO:0009982">
    <property type="term" value="F:pseudouridine synthase activity"/>
    <property type="evidence" value="ECO:0007669"/>
    <property type="project" value="InterPro"/>
</dbReference>